<sequence>MSGLLPAAISGERTTSHYPIRIERFLKQDGYYKPSDPSCLDTSEPTGLMCIGFSCNQARYLNKDCQRVDPVYKVSMSEIRRISQARPINILISNLAFPDVFIGTASSKIHRQPHNSAVMEMPLSQKRHL</sequence>
<gene>
    <name evidence="1" type="ORF">SS1G_05222</name>
</gene>
<dbReference type="GeneID" id="5489759"/>
<name>A7EIS9_SCLS1</name>
<evidence type="ECO:0000313" key="2">
    <source>
        <dbReference type="Proteomes" id="UP000001312"/>
    </source>
</evidence>
<dbReference type="RefSeq" id="XP_001593794.1">
    <property type="nucleotide sequence ID" value="XM_001593744.1"/>
</dbReference>
<dbReference type="InParanoid" id="A7EIS9"/>
<dbReference type="AlphaFoldDB" id="A7EIS9"/>
<protein>
    <submittedName>
        <fullName evidence="1">Uncharacterized protein</fullName>
    </submittedName>
</protein>
<keyword evidence="2" id="KW-1185">Reference proteome</keyword>
<reference evidence="2" key="1">
    <citation type="journal article" date="2011" name="PLoS Genet.">
        <title>Genomic analysis of the necrotrophic fungal pathogens Sclerotinia sclerotiorum and Botrytis cinerea.</title>
        <authorList>
            <person name="Amselem J."/>
            <person name="Cuomo C.A."/>
            <person name="van Kan J.A."/>
            <person name="Viaud M."/>
            <person name="Benito E.P."/>
            <person name="Couloux A."/>
            <person name="Coutinho P.M."/>
            <person name="de Vries R.P."/>
            <person name="Dyer P.S."/>
            <person name="Fillinger S."/>
            <person name="Fournier E."/>
            <person name="Gout L."/>
            <person name="Hahn M."/>
            <person name="Kohn L."/>
            <person name="Lapalu N."/>
            <person name="Plummer K.M."/>
            <person name="Pradier J.M."/>
            <person name="Quevillon E."/>
            <person name="Sharon A."/>
            <person name="Simon A."/>
            <person name="ten Have A."/>
            <person name="Tudzynski B."/>
            <person name="Tudzynski P."/>
            <person name="Wincker P."/>
            <person name="Andrew M."/>
            <person name="Anthouard V."/>
            <person name="Beever R.E."/>
            <person name="Beffa R."/>
            <person name="Benoit I."/>
            <person name="Bouzid O."/>
            <person name="Brault B."/>
            <person name="Chen Z."/>
            <person name="Choquer M."/>
            <person name="Collemare J."/>
            <person name="Cotton P."/>
            <person name="Danchin E.G."/>
            <person name="Da Silva C."/>
            <person name="Gautier A."/>
            <person name="Giraud C."/>
            <person name="Giraud T."/>
            <person name="Gonzalez C."/>
            <person name="Grossetete S."/>
            <person name="Guldener U."/>
            <person name="Henrissat B."/>
            <person name="Howlett B.J."/>
            <person name="Kodira C."/>
            <person name="Kretschmer M."/>
            <person name="Lappartient A."/>
            <person name="Leroch M."/>
            <person name="Levis C."/>
            <person name="Mauceli E."/>
            <person name="Neuveglise C."/>
            <person name="Oeser B."/>
            <person name="Pearson M."/>
            <person name="Poulain J."/>
            <person name="Poussereau N."/>
            <person name="Quesneville H."/>
            <person name="Rascle C."/>
            <person name="Schumacher J."/>
            <person name="Segurens B."/>
            <person name="Sexton A."/>
            <person name="Silva E."/>
            <person name="Sirven C."/>
            <person name="Soanes D.M."/>
            <person name="Talbot N.J."/>
            <person name="Templeton M."/>
            <person name="Yandava C."/>
            <person name="Yarden O."/>
            <person name="Zeng Q."/>
            <person name="Rollins J.A."/>
            <person name="Lebrun M.H."/>
            <person name="Dickman M."/>
        </authorList>
    </citation>
    <scope>NUCLEOTIDE SEQUENCE [LARGE SCALE GENOMIC DNA]</scope>
    <source>
        <strain evidence="2">ATCC 18683 / 1980 / Ss-1</strain>
    </source>
</reference>
<dbReference type="HOGENOM" id="CLU_1950109_0_0_1"/>
<proteinExistence type="predicted"/>
<dbReference type="Proteomes" id="UP000001312">
    <property type="component" value="Unassembled WGS sequence"/>
</dbReference>
<organism evidence="1 2">
    <name type="scientific">Sclerotinia sclerotiorum (strain ATCC 18683 / 1980 / Ss-1)</name>
    <name type="common">White mold</name>
    <name type="synonym">Whetzelinia sclerotiorum</name>
    <dbReference type="NCBI Taxonomy" id="665079"/>
    <lineage>
        <taxon>Eukaryota</taxon>
        <taxon>Fungi</taxon>
        <taxon>Dikarya</taxon>
        <taxon>Ascomycota</taxon>
        <taxon>Pezizomycotina</taxon>
        <taxon>Leotiomycetes</taxon>
        <taxon>Helotiales</taxon>
        <taxon>Sclerotiniaceae</taxon>
        <taxon>Sclerotinia</taxon>
    </lineage>
</organism>
<evidence type="ECO:0000313" key="1">
    <source>
        <dbReference type="EMBL" id="EDO02745.1"/>
    </source>
</evidence>
<dbReference type="KEGG" id="ssl:SS1G_05222"/>
<accession>A7EIS9</accession>
<dbReference type="EMBL" id="CH476626">
    <property type="protein sequence ID" value="EDO02745.1"/>
    <property type="molecule type" value="Genomic_DNA"/>
</dbReference>